<evidence type="ECO:0000256" key="2">
    <source>
        <dbReference type="ARBA" id="ARBA00022801"/>
    </source>
</evidence>
<gene>
    <name evidence="5" type="ORF">IL334_002228</name>
</gene>
<name>A0ABZ1CVR8_9TREE</name>
<evidence type="ECO:0000256" key="3">
    <source>
        <dbReference type="RuleBase" id="RU361235"/>
    </source>
</evidence>
<comment type="similarity">
    <text evidence="1 3">Belongs to the type-B carboxylesterase/lipase family.</text>
</comment>
<dbReference type="Proteomes" id="UP001329825">
    <property type="component" value="Chromosome 3"/>
</dbReference>
<dbReference type="Pfam" id="PF00135">
    <property type="entry name" value="COesterase"/>
    <property type="match status" value="1"/>
</dbReference>
<accession>A0ABZ1CVR8</accession>
<feature type="domain" description="Carboxylesterase type B" evidence="4">
    <location>
        <begin position="4"/>
        <end position="409"/>
    </location>
</feature>
<keyword evidence="6" id="KW-1185">Reference proteome</keyword>
<dbReference type="EC" id="3.1.1.-" evidence="3"/>
<evidence type="ECO:0000313" key="6">
    <source>
        <dbReference type="Proteomes" id="UP001329825"/>
    </source>
</evidence>
<dbReference type="SUPFAM" id="SSF53474">
    <property type="entry name" value="alpha/beta-Hydrolases"/>
    <property type="match status" value="1"/>
</dbReference>
<organism evidence="5 6">
    <name type="scientific">Kwoniella shivajii</name>
    <dbReference type="NCBI Taxonomy" id="564305"/>
    <lineage>
        <taxon>Eukaryota</taxon>
        <taxon>Fungi</taxon>
        <taxon>Dikarya</taxon>
        <taxon>Basidiomycota</taxon>
        <taxon>Agaricomycotina</taxon>
        <taxon>Tremellomycetes</taxon>
        <taxon>Tremellales</taxon>
        <taxon>Cryptococcaceae</taxon>
        <taxon>Kwoniella</taxon>
    </lineage>
</organism>
<reference evidence="5 6" key="1">
    <citation type="submission" date="2024-01" db="EMBL/GenBank/DDBJ databases">
        <title>Comparative genomics of Cryptococcus and Kwoniella reveals pathogenesis evolution and contrasting modes of karyotype evolution via chromosome fusion or intercentromeric recombination.</title>
        <authorList>
            <person name="Coelho M.A."/>
            <person name="David-Palma M."/>
            <person name="Shea T."/>
            <person name="Bowers K."/>
            <person name="McGinley-Smith S."/>
            <person name="Mohammad A.W."/>
            <person name="Gnirke A."/>
            <person name="Yurkov A.M."/>
            <person name="Nowrousian M."/>
            <person name="Sun S."/>
            <person name="Cuomo C.A."/>
            <person name="Heitman J."/>
        </authorList>
    </citation>
    <scope>NUCLEOTIDE SEQUENCE [LARGE SCALE GENOMIC DNA]</scope>
    <source>
        <strain evidence="5">CBS 11374</strain>
    </source>
</reference>
<keyword evidence="2 3" id="KW-0378">Hydrolase</keyword>
<dbReference type="InterPro" id="IPR002018">
    <property type="entry name" value="CarbesteraseB"/>
</dbReference>
<dbReference type="EMBL" id="CP141883">
    <property type="protein sequence ID" value="WRT65285.1"/>
    <property type="molecule type" value="Genomic_DNA"/>
</dbReference>
<dbReference type="InterPro" id="IPR029058">
    <property type="entry name" value="AB_hydrolase_fold"/>
</dbReference>
<dbReference type="PROSITE" id="PS00122">
    <property type="entry name" value="CARBOXYLESTERASE_B_1"/>
    <property type="match status" value="1"/>
</dbReference>
<dbReference type="PANTHER" id="PTHR43142:SF3">
    <property type="entry name" value="PUTATIVE (AFU_ORTHOLOGUE AFUA_3G09070)-RELATED"/>
    <property type="match status" value="1"/>
</dbReference>
<dbReference type="GeneID" id="87954359"/>
<sequence>MSLKPVMMQIHGGAFTGGTGNDPSLDGGALASRGDVVVVDINYRLTTLGFLALQDGITNGNFGLGDQVTALNWIQKYIKHFGGDPNRVTIFGQSAGAGSVRALMASPQATGKFAAAIPQSNLAGLAYAATYSEYYDIATEYQVAARPILNATGCLGAASEVNCLRGIDPFVLANLSIVARFLVQDGVYIATNRLQLTGKGSTANVPVMLGFMRDDGASFITYPKTATNVTSVLGPSGFNTQLTPSTLALYPVPNGQNATTNVYNASAALATDGEFRCLDLATAYSGALHKTFPAIYVYEFNRSYNGYDPNPPVCQAPVEAGFPGGNPAREYFKCHSGELNYVFGTLSYLGLPDRDGYDIPMSQFVLDTWASFARTFNPNPDLQFLAARGFTNTTSIAQASGYWSMVDPEEPRLRVMQYPGYETDFYVFSNDQRCNALGLPLDYYEN</sequence>
<evidence type="ECO:0000256" key="1">
    <source>
        <dbReference type="ARBA" id="ARBA00005964"/>
    </source>
</evidence>
<proteinExistence type="inferred from homology"/>
<evidence type="ECO:0000259" key="4">
    <source>
        <dbReference type="Pfam" id="PF00135"/>
    </source>
</evidence>
<dbReference type="InterPro" id="IPR019826">
    <property type="entry name" value="Carboxylesterase_B_AS"/>
</dbReference>
<dbReference type="PANTHER" id="PTHR43142">
    <property type="entry name" value="CARBOXYLIC ESTER HYDROLASE"/>
    <property type="match status" value="1"/>
</dbReference>
<protein>
    <recommendedName>
        <fullName evidence="3">Carboxylic ester hydrolase</fullName>
        <ecNumber evidence="3">3.1.1.-</ecNumber>
    </recommendedName>
</protein>
<dbReference type="RefSeq" id="XP_062790025.1">
    <property type="nucleotide sequence ID" value="XM_062933974.1"/>
</dbReference>
<evidence type="ECO:0000313" key="5">
    <source>
        <dbReference type="EMBL" id="WRT65285.1"/>
    </source>
</evidence>
<dbReference type="Gene3D" id="3.40.50.1820">
    <property type="entry name" value="alpha/beta hydrolase"/>
    <property type="match status" value="1"/>
</dbReference>